<sequence>MNFLAHTYLSGNDDDLKIGNFLGDFVKGRLNKLHNSPYSQGIIKGMALHREIDFFTDSHPIVRQSIDRLQPKYRKFSGIVVDMFYDNVFAKNFTDYSEVNLSEFSQQFYDLLILRKDEIPEPMDRMVNSMIKRNWFTSYATYEGIEWSLKGISQRLSFKSGIENATEDLKNDYELYEIEFKEFFPELIEHCQKFINANA</sequence>
<dbReference type="EMBL" id="QGGO01000008">
    <property type="protein sequence ID" value="PWK27060.1"/>
    <property type="molecule type" value="Genomic_DNA"/>
</dbReference>
<dbReference type="PANTHER" id="PTHR38764">
    <property type="entry name" value="ACYL CARRIER PROTEIN PHOSPHODIESTERASE"/>
    <property type="match status" value="1"/>
</dbReference>
<dbReference type="PIRSF" id="PIRSF011489">
    <property type="entry name" value="DUF479"/>
    <property type="match status" value="1"/>
</dbReference>
<evidence type="ECO:0000256" key="3">
    <source>
        <dbReference type="ARBA" id="ARBA00023098"/>
    </source>
</evidence>
<dbReference type="RefSeq" id="WP_109742631.1">
    <property type="nucleotide sequence ID" value="NZ_QGGO01000008.1"/>
</dbReference>
<evidence type="ECO:0000313" key="4">
    <source>
        <dbReference type="EMBL" id="PWK27060.1"/>
    </source>
</evidence>
<protein>
    <submittedName>
        <fullName evidence="4">Acyl carrier protein phosphodiesterase</fullName>
    </submittedName>
</protein>
<dbReference type="AlphaFoldDB" id="A0A316E982"/>
<evidence type="ECO:0000256" key="2">
    <source>
        <dbReference type="ARBA" id="ARBA00022801"/>
    </source>
</evidence>
<keyword evidence="3" id="KW-0443">Lipid metabolism</keyword>
<dbReference type="PANTHER" id="PTHR38764:SF1">
    <property type="entry name" value="ACYL CARRIER PROTEIN PHOSPHODIESTERASE"/>
    <property type="match status" value="1"/>
</dbReference>
<evidence type="ECO:0000313" key="5">
    <source>
        <dbReference type="Proteomes" id="UP000245489"/>
    </source>
</evidence>
<accession>A0A316E982</accession>
<name>A0A316E982_9BACT</name>
<dbReference type="GO" id="GO:0006633">
    <property type="term" value="P:fatty acid biosynthetic process"/>
    <property type="evidence" value="ECO:0007669"/>
    <property type="project" value="InterPro"/>
</dbReference>
<gene>
    <name evidence="4" type="ORF">LV89_01874</name>
</gene>
<keyword evidence="2" id="KW-0378">Hydrolase</keyword>
<dbReference type="InterPro" id="IPR007431">
    <property type="entry name" value="ACP_PD"/>
</dbReference>
<dbReference type="GO" id="GO:0008770">
    <property type="term" value="F:[acyl-carrier-protein] phosphodiesterase activity"/>
    <property type="evidence" value="ECO:0007669"/>
    <property type="project" value="InterPro"/>
</dbReference>
<dbReference type="Proteomes" id="UP000245489">
    <property type="component" value="Unassembled WGS sequence"/>
</dbReference>
<organism evidence="4 5">
    <name type="scientific">Arcicella aurantiaca</name>
    <dbReference type="NCBI Taxonomy" id="591202"/>
    <lineage>
        <taxon>Bacteria</taxon>
        <taxon>Pseudomonadati</taxon>
        <taxon>Bacteroidota</taxon>
        <taxon>Cytophagia</taxon>
        <taxon>Cytophagales</taxon>
        <taxon>Flectobacillaceae</taxon>
        <taxon>Arcicella</taxon>
    </lineage>
</organism>
<proteinExistence type="predicted"/>
<dbReference type="Pfam" id="PF04336">
    <property type="entry name" value="ACP_PD"/>
    <property type="match status" value="1"/>
</dbReference>
<comment type="caution">
    <text evidence="4">The sequence shown here is derived from an EMBL/GenBank/DDBJ whole genome shotgun (WGS) entry which is preliminary data.</text>
</comment>
<keyword evidence="1" id="KW-0444">Lipid biosynthesis</keyword>
<evidence type="ECO:0000256" key="1">
    <source>
        <dbReference type="ARBA" id="ARBA00022516"/>
    </source>
</evidence>
<dbReference type="OrthoDB" id="8442777at2"/>
<keyword evidence="5" id="KW-1185">Reference proteome</keyword>
<reference evidence="4 5" key="1">
    <citation type="submission" date="2018-05" db="EMBL/GenBank/DDBJ databases">
        <title>Genomic Encyclopedia of Archaeal and Bacterial Type Strains, Phase II (KMG-II): from individual species to whole genera.</title>
        <authorList>
            <person name="Goeker M."/>
        </authorList>
    </citation>
    <scope>NUCLEOTIDE SEQUENCE [LARGE SCALE GENOMIC DNA]</scope>
    <source>
        <strain evidence="4 5">DSM 22214</strain>
    </source>
</reference>